<comment type="subcellular location">
    <subcellularLocation>
        <location evidence="1 8">Cell outer membrane</location>
        <topology evidence="1 8">Multi-pass membrane protein</topology>
    </subcellularLocation>
</comment>
<evidence type="ECO:0000259" key="11">
    <source>
        <dbReference type="Pfam" id="PF07715"/>
    </source>
</evidence>
<dbReference type="InterPro" id="IPR000531">
    <property type="entry name" value="Beta-barrel_TonB"/>
</dbReference>
<evidence type="ECO:0000256" key="6">
    <source>
        <dbReference type="ARBA" id="ARBA00023136"/>
    </source>
</evidence>
<organism evidence="12 13">
    <name type="scientific">Campylobacter pinnipediorum subsp. pinnipediorum</name>
    <dbReference type="NCBI Taxonomy" id="1660067"/>
    <lineage>
        <taxon>Bacteria</taxon>
        <taxon>Pseudomonadati</taxon>
        <taxon>Campylobacterota</taxon>
        <taxon>Epsilonproteobacteria</taxon>
        <taxon>Campylobacterales</taxon>
        <taxon>Campylobacteraceae</taxon>
        <taxon>Campylobacter</taxon>
    </lineage>
</organism>
<evidence type="ECO:0000256" key="8">
    <source>
        <dbReference type="PROSITE-ProRule" id="PRU01360"/>
    </source>
</evidence>
<proteinExistence type="inferred from homology"/>
<dbReference type="PANTHER" id="PTHR30069">
    <property type="entry name" value="TONB-DEPENDENT OUTER MEMBRANE RECEPTOR"/>
    <property type="match status" value="1"/>
</dbReference>
<dbReference type="PANTHER" id="PTHR30069:SF50">
    <property type="entry name" value="TONB-DEPENDENT RECEPTOR HI_1217-RELATED"/>
    <property type="match status" value="1"/>
</dbReference>
<keyword evidence="6 8" id="KW-0472">Membrane</keyword>
<evidence type="ECO:0000256" key="9">
    <source>
        <dbReference type="RuleBase" id="RU003357"/>
    </source>
</evidence>
<dbReference type="AlphaFoldDB" id="A0AAX0LCJ2"/>
<comment type="caution">
    <text evidence="12">The sequence shown here is derived from an EMBL/GenBank/DDBJ whole genome shotgun (WGS) entry which is preliminary data.</text>
</comment>
<feature type="domain" description="TonB-dependent receptor plug" evidence="11">
    <location>
        <begin position="30"/>
        <end position="137"/>
    </location>
</feature>
<evidence type="ECO:0000259" key="10">
    <source>
        <dbReference type="Pfam" id="PF00593"/>
    </source>
</evidence>
<dbReference type="Proteomes" id="UP000189728">
    <property type="component" value="Unassembled WGS sequence"/>
</dbReference>
<dbReference type="PROSITE" id="PS52016">
    <property type="entry name" value="TONB_DEPENDENT_REC_3"/>
    <property type="match status" value="1"/>
</dbReference>
<keyword evidence="5 9" id="KW-0798">TonB box</keyword>
<sequence length="916" mass="104204">MSIVTANALDNIELDKVEAVEKNEVYLESKAVSTREFNEKSSKNIDDVVRSIAGAFTNIDNTQGTININIRGMSGLGRVNTMIDGVTQTFYSTSADNSSRNGGTSTFGAMIDSSFLRGVDVEKSSFSGKGGANSLMGSANLRTISINDIVRDGNKFGFLTSTLFGNNSTGPKYSNIIAFKEEINDGYFGVLYGYSQNKISQDFEVGGGNRVTGVKFQPALDSNGNQIRGNNGDGDLLWINPQTGERTYFSGNPSYDPSSLAQKTKSNIAKVEYKDDINKLVLSYRDYKTALTGRKVTSNNYQLDYNLKSPEYKNLDLNLILAKSIGKQQYKAGSTFAGVELLKNIQAKNTSTTFDISNTFDNDFANDGNIKTRIGFNLLKNRYEKSRHPKELNFLEDNFKDAQGFARMKLGYEANTLYPEGGQKFNTVYIDNEINYGIFTFTTNINYAKNSFWGERFQNYNLHMFRPLVNFVRNKFGNDIFTSDDPEKKAIVNELFDFYQDQYKEGVKTYERLMKGEITNDDRKYRKYQIEEAERWAKNEYYDYEIDYGICDKNNLSECYKNIMQIDSLIQKTDGENIKAAAKYDNPREIDHGNHNYINYSFGTSVYLHDLFSPFVNYSKTHRAPNIKEMFFSDYGQYGVNSNLRPETAINTQLGFNSFKDGIFTDNDEFGFKFVKYKTKIKDYIYNIRGNERTSGRPLYIKHFNSKTDVSIKGFEIEASYDSGIFYANISYSRQKTNQPFNFTDSSPRVDDLKSEDETDAQGYGLTKVTILPDDYATIDLGARLFNEKFTVGGIGKYYGKSRITSGNLQRVDCNGNIVKEGDNITYVCGYSKKEYELKKQPWVFDFYSIYQPNNNLTIKFEIQNMFDTKYISPLDSNNDSANQFIFELGSASGYQFANNNFARGRTAMMSINYKY</sequence>
<dbReference type="SUPFAM" id="SSF56935">
    <property type="entry name" value="Porins"/>
    <property type="match status" value="1"/>
</dbReference>
<evidence type="ECO:0000256" key="2">
    <source>
        <dbReference type="ARBA" id="ARBA00022448"/>
    </source>
</evidence>
<dbReference type="Pfam" id="PF07715">
    <property type="entry name" value="Plug"/>
    <property type="match status" value="1"/>
</dbReference>
<name>A0AAX0LCJ2_9BACT</name>
<dbReference type="InterPro" id="IPR012910">
    <property type="entry name" value="Plug_dom"/>
</dbReference>
<dbReference type="Pfam" id="PF00593">
    <property type="entry name" value="TonB_dep_Rec_b-barrel"/>
    <property type="match status" value="1"/>
</dbReference>
<keyword evidence="7 8" id="KW-0998">Cell outer membrane</keyword>
<keyword evidence="3 8" id="KW-1134">Transmembrane beta strand</keyword>
<dbReference type="GO" id="GO:0015344">
    <property type="term" value="F:siderophore uptake transmembrane transporter activity"/>
    <property type="evidence" value="ECO:0007669"/>
    <property type="project" value="TreeGrafter"/>
</dbReference>
<dbReference type="Gene3D" id="2.40.170.20">
    <property type="entry name" value="TonB-dependent receptor, beta-barrel domain"/>
    <property type="match status" value="1"/>
</dbReference>
<dbReference type="InterPro" id="IPR039426">
    <property type="entry name" value="TonB-dep_rcpt-like"/>
</dbReference>
<gene>
    <name evidence="12" type="ORF">BFG04_01215</name>
</gene>
<protein>
    <recommendedName>
        <fullName evidence="14">TonB-dependent receptor</fullName>
    </recommendedName>
</protein>
<evidence type="ECO:0000313" key="12">
    <source>
        <dbReference type="EMBL" id="OPA81929.1"/>
    </source>
</evidence>
<comment type="similarity">
    <text evidence="8 9">Belongs to the TonB-dependent receptor family.</text>
</comment>
<dbReference type="InterPro" id="IPR036942">
    <property type="entry name" value="Beta-barrel_TonB_sf"/>
</dbReference>
<dbReference type="GO" id="GO:0009279">
    <property type="term" value="C:cell outer membrane"/>
    <property type="evidence" value="ECO:0007669"/>
    <property type="project" value="UniProtKB-SubCell"/>
</dbReference>
<evidence type="ECO:0000256" key="4">
    <source>
        <dbReference type="ARBA" id="ARBA00022692"/>
    </source>
</evidence>
<feature type="domain" description="TonB-dependent receptor-like beta-barrel" evidence="10">
    <location>
        <begin position="594"/>
        <end position="865"/>
    </location>
</feature>
<keyword evidence="2 8" id="KW-0813">Transport</keyword>
<evidence type="ECO:0000256" key="5">
    <source>
        <dbReference type="ARBA" id="ARBA00023077"/>
    </source>
</evidence>
<reference evidence="12 13" key="1">
    <citation type="submission" date="2016-08" db="EMBL/GenBank/DDBJ databases">
        <title>Campylobacter species from sea mammals.</title>
        <authorList>
            <person name="Gilbert M.J."/>
            <person name="Byrne B.A."/>
            <person name="Zomer A.L."/>
            <person name="Wagenaar J.A."/>
        </authorList>
    </citation>
    <scope>NUCLEOTIDE SEQUENCE [LARGE SCALE GENOMIC DNA]</scope>
    <source>
        <strain evidence="12 13">1105248</strain>
    </source>
</reference>
<evidence type="ECO:0000256" key="1">
    <source>
        <dbReference type="ARBA" id="ARBA00004571"/>
    </source>
</evidence>
<dbReference type="GO" id="GO:0044718">
    <property type="term" value="P:siderophore transmembrane transport"/>
    <property type="evidence" value="ECO:0007669"/>
    <property type="project" value="TreeGrafter"/>
</dbReference>
<evidence type="ECO:0000313" key="13">
    <source>
        <dbReference type="Proteomes" id="UP000189728"/>
    </source>
</evidence>
<evidence type="ECO:0008006" key="14">
    <source>
        <dbReference type="Google" id="ProtNLM"/>
    </source>
</evidence>
<accession>A0AAX0LCJ2</accession>
<dbReference type="InterPro" id="IPR037066">
    <property type="entry name" value="Plug_dom_sf"/>
</dbReference>
<keyword evidence="4 8" id="KW-0812">Transmembrane</keyword>
<evidence type="ECO:0000256" key="3">
    <source>
        <dbReference type="ARBA" id="ARBA00022452"/>
    </source>
</evidence>
<dbReference type="Gene3D" id="2.170.130.10">
    <property type="entry name" value="TonB-dependent receptor, plug domain"/>
    <property type="match status" value="1"/>
</dbReference>
<dbReference type="EMBL" id="MCRK01000012">
    <property type="protein sequence ID" value="OPA81929.1"/>
    <property type="molecule type" value="Genomic_DNA"/>
</dbReference>
<evidence type="ECO:0000256" key="7">
    <source>
        <dbReference type="ARBA" id="ARBA00023237"/>
    </source>
</evidence>